<evidence type="ECO:0000313" key="1">
    <source>
        <dbReference type="EMBL" id="KAK7752082.1"/>
    </source>
</evidence>
<organism evidence="1 2">
    <name type="scientific">Diatrype stigma</name>
    <dbReference type="NCBI Taxonomy" id="117547"/>
    <lineage>
        <taxon>Eukaryota</taxon>
        <taxon>Fungi</taxon>
        <taxon>Dikarya</taxon>
        <taxon>Ascomycota</taxon>
        <taxon>Pezizomycotina</taxon>
        <taxon>Sordariomycetes</taxon>
        <taxon>Xylariomycetidae</taxon>
        <taxon>Xylariales</taxon>
        <taxon>Diatrypaceae</taxon>
        <taxon>Diatrype</taxon>
    </lineage>
</organism>
<evidence type="ECO:0000313" key="2">
    <source>
        <dbReference type="Proteomes" id="UP001320420"/>
    </source>
</evidence>
<dbReference type="Proteomes" id="UP001320420">
    <property type="component" value="Unassembled WGS sequence"/>
</dbReference>
<comment type="caution">
    <text evidence="1">The sequence shown here is derived from an EMBL/GenBank/DDBJ whole genome shotgun (WGS) entry which is preliminary data.</text>
</comment>
<name>A0AAN9US58_9PEZI</name>
<dbReference type="EMBL" id="JAKJXP020000042">
    <property type="protein sequence ID" value="KAK7752082.1"/>
    <property type="molecule type" value="Genomic_DNA"/>
</dbReference>
<keyword evidence="2" id="KW-1185">Reference proteome</keyword>
<reference evidence="1 2" key="1">
    <citation type="submission" date="2024-02" db="EMBL/GenBank/DDBJ databases">
        <title>De novo assembly and annotation of 12 fungi associated with fruit tree decline syndrome in Ontario, Canada.</title>
        <authorList>
            <person name="Sulman M."/>
            <person name="Ellouze W."/>
            <person name="Ilyukhin E."/>
        </authorList>
    </citation>
    <scope>NUCLEOTIDE SEQUENCE [LARGE SCALE GENOMIC DNA]</scope>
    <source>
        <strain evidence="1 2">M11/M66-122</strain>
    </source>
</reference>
<protein>
    <submittedName>
        <fullName evidence="1">Uncharacterized protein</fullName>
    </submittedName>
</protein>
<gene>
    <name evidence="1" type="ORF">SLS62_006048</name>
</gene>
<proteinExistence type="predicted"/>
<dbReference type="AlphaFoldDB" id="A0AAN9US58"/>
<sequence length="77" mass="8669">MKTDVYATTSDLDQYANMLWSFLVGIMPIGWLKSDEETWDEAINIVKRELRKTDGYAELPGGSSQIKFIANIAIAAR</sequence>
<accession>A0AAN9US58</accession>